<dbReference type="EMBL" id="BAABCM010000009">
    <property type="protein sequence ID" value="GAA3831634.1"/>
    <property type="molecule type" value="Genomic_DNA"/>
</dbReference>
<reference evidence="3" key="1">
    <citation type="journal article" date="2019" name="Int. J. Syst. Evol. Microbiol.">
        <title>The Global Catalogue of Microorganisms (GCM) 10K type strain sequencing project: providing services to taxonomists for standard genome sequencing and annotation.</title>
        <authorList>
            <consortium name="The Broad Institute Genomics Platform"/>
            <consortium name="The Broad Institute Genome Sequencing Center for Infectious Disease"/>
            <person name="Wu L."/>
            <person name="Ma J."/>
        </authorList>
    </citation>
    <scope>NUCLEOTIDE SEQUENCE [LARGE SCALE GENOMIC DNA]</scope>
    <source>
        <strain evidence="3">JCM 17017</strain>
    </source>
</reference>
<feature type="region of interest" description="Disordered" evidence="1">
    <location>
        <begin position="1"/>
        <end position="35"/>
    </location>
</feature>
<keyword evidence="3" id="KW-1185">Reference proteome</keyword>
<organism evidence="2 3">
    <name type="scientific">Amycolatopsis tucumanensis</name>
    <dbReference type="NCBI Taxonomy" id="401106"/>
    <lineage>
        <taxon>Bacteria</taxon>
        <taxon>Bacillati</taxon>
        <taxon>Actinomycetota</taxon>
        <taxon>Actinomycetes</taxon>
        <taxon>Pseudonocardiales</taxon>
        <taxon>Pseudonocardiaceae</taxon>
        <taxon>Amycolatopsis</taxon>
    </lineage>
</organism>
<evidence type="ECO:0000256" key="1">
    <source>
        <dbReference type="SAM" id="MobiDB-lite"/>
    </source>
</evidence>
<evidence type="ECO:0000313" key="2">
    <source>
        <dbReference type="EMBL" id="GAA3831634.1"/>
    </source>
</evidence>
<sequence>MTRLLITDPGAAHPAKNAAAPGLPTQPQPGQNGETPMVAQAIYHQAARRTGYRYELVIAPVEIIARRHHEGQSVTQITRYMQSQLGPDHQAAARNFVEWVIAATGGERR</sequence>
<dbReference type="Proteomes" id="UP001501624">
    <property type="component" value="Unassembled WGS sequence"/>
</dbReference>
<gene>
    <name evidence="2" type="ORF">GCM10022380_57750</name>
</gene>
<dbReference type="RefSeq" id="WP_237335745.1">
    <property type="nucleotide sequence ID" value="NZ_BAABCM010000009.1"/>
</dbReference>
<name>A0ABP7J1X7_9PSEU</name>
<accession>A0ABP7J1X7</accession>
<protein>
    <submittedName>
        <fullName evidence="2">Uncharacterized protein</fullName>
    </submittedName>
</protein>
<comment type="caution">
    <text evidence="2">The sequence shown here is derived from an EMBL/GenBank/DDBJ whole genome shotgun (WGS) entry which is preliminary data.</text>
</comment>
<feature type="compositionally biased region" description="Low complexity" evidence="1">
    <location>
        <begin position="9"/>
        <end position="21"/>
    </location>
</feature>
<proteinExistence type="predicted"/>
<evidence type="ECO:0000313" key="3">
    <source>
        <dbReference type="Proteomes" id="UP001501624"/>
    </source>
</evidence>